<feature type="compositionally biased region" description="Low complexity" evidence="2">
    <location>
        <begin position="721"/>
        <end position="733"/>
    </location>
</feature>
<dbReference type="Pfam" id="PF20148">
    <property type="entry name" value="DUF6531"/>
    <property type="match status" value="1"/>
</dbReference>
<reference evidence="7" key="1">
    <citation type="journal article" date="2019" name="Int. J. Syst. Evol. Microbiol.">
        <title>The Global Catalogue of Microorganisms (GCM) 10K type strain sequencing project: providing services to taxonomists for standard genome sequencing and annotation.</title>
        <authorList>
            <consortium name="The Broad Institute Genomics Platform"/>
            <consortium name="The Broad Institute Genome Sequencing Center for Infectious Disease"/>
            <person name="Wu L."/>
            <person name="Ma J."/>
        </authorList>
    </citation>
    <scope>NUCLEOTIDE SEQUENCE [LARGE SCALE GENOMIC DNA]</scope>
    <source>
        <strain evidence="7">CCUG 53903</strain>
    </source>
</reference>
<feature type="region of interest" description="Disordered" evidence="2">
    <location>
        <begin position="1"/>
        <end position="23"/>
    </location>
</feature>
<evidence type="ECO:0000256" key="3">
    <source>
        <dbReference type="SAM" id="Phobius"/>
    </source>
</evidence>
<evidence type="ECO:0000256" key="2">
    <source>
        <dbReference type="SAM" id="MobiDB-lite"/>
    </source>
</evidence>
<feature type="transmembrane region" description="Helical" evidence="3">
    <location>
        <begin position="223"/>
        <end position="241"/>
    </location>
</feature>
<protein>
    <submittedName>
        <fullName evidence="6">RHS repeat-associated core domain-containing protein</fullName>
    </submittedName>
</protein>
<evidence type="ECO:0000313" key="6">
    <source>
        <dbReference type="EMBL" id="MFC5835440.1"/>
    </source>
</evidence>
<feature type="region of interest" description="Disordered" evidence="2">
    <location>
        <begin position="674"/>
        <end position="750"/>
    </location>
</feature>
<dbReference type="Pfam" id="PF25023">
    <property type="entry name" value="TEN_YD-shell"/>
    <property type="match status" value="1"/>
</dbReference>
<feature type="domain" description="DUF6531" evidence="4">
    <location>
        <begin position="368"/>
        <end position="439"/>
    </location>
</feature>
<feature type="compositionally biased region" description="Basic and acidic residues" evidence="2">
    <location>
        <begin position="685"/>
        <end position="720"/>
    </location>
</feature>
<keyword evidence="3" id="KW-1133">Transmembrane helix</keyword>
<comment type="caution">
    <text evidence="6">The sequence shown here is derived from an EMBL/GenBank/DDBJ whole genome shotgun (WGS) entry which is preliminary data.</text>
</comment>
<feature type="compositionally biased region" description="Low complexity" evidence="2">
    <location>
        <begin position="8"/>
        <end position="20"/>
    </location>
</feature>
<keyword evidence="7" id="KW-1185">Reference proteome</keyword>
<dbReference type="NCBIfam" id="TIGR01643">
    <property type="entry name" value="YD_repeat_2x"/>
    <property type="match status" value="12"/>
</dbReference>
<accession>A0ABW1DDV5</accession>
<feature type="domain" description="Teneurin-like YD-shell" evidence="5">
    <location>
        <begin position="1089"/>
        <end position="1353"/>
    </location>
</feature>
<proteinExistence type="predicted"/>
<dbReference type="InterPro" id="IPR006530">
    <property type="entry name" value="YD"/>
</dbReference>
<dbReference type="PANTHER" id="PTHR32305:SF15">
    <property type="entry name" value="PROTEIN RHSA-RELATED"/>
    <property type="match status" value="1"/>
</dbReference>
<keyword evidence="1" id="KW-0677">Repeat</keyword>
<evidence type="ECO:0000259" key="4">
    <source>
        <dbReference type="Pfam" id="PF20148"/>
    </source>
</evidence>
<evidence type="ECO:0000313" key="7">
    <source>
        <dbReference type="Proteomes" id="UP001596058"/>
    </source>
</evidence>
<dbReference type="InterPro" id="IPR031325">
    <property type="entry name" value="RHS_repeat"/>
</dbReference>
<dbReference type="PANTHER" id="PTHR32305">
    <property type="match status" value="1"/>
</dbReference>
<sequence length="1518" mass="164734">MPGGWEVLGLAGDPAPGDPGQVRGLADRLLKEARLADDNTAKLSDVSSGSSSLGMRGDYAARYAEALGKLPGELAKLGKAYRGAGEALMTYAGSLEQAKTQAGSALRQGQGADAVYQGALREVQARLPGAGRTLPEVESALGAADATVQAAVRPAVQRARDADADRSRARRIADEAARLRGDAETRATREIEQALDGSGIKDKSWLQKAWDTISTPFRSWDDFVSFAGNVAMVAGLVVLVIGTGGLAGVILAGVAVAAGAVVLADALNKYRQGKGSLGQVGLAALGVLPVGRGLALLGRGAKAVAGLGGAAAAVRGGAGTLLDTGALAMRGGGNALTSLRTAVRSGGARTGTAATGAWQRGRQFFSRDPVHFPTGVVLLPQTDVDLPGVLPLRLERTHLSSYRTGRWFGRSWASTLDQRLEADADGLCLATETGALLAFPYPEPGHPAYPDEGPRLALYETDAGYTVTDPLTGRTTHFAETTEPGELPIAAITDRNGNRIDVRYIDGLPTEVVHSGGYHLDVETSQGRVVELRLRGAGQSLISYAYDEAGDLTEVTNSSGLPLRFTYDDEGRMTRWLDRIGTWYAYTYDLEGRCVYGTGSEGVFNAELSYGDRLTRARDSLGNLTTYHHNDLLQVVAETDPLGHTTRYQWDACDRLLARTDPLGRTTRYAYDDAGAPLSITRPDGATRRHTRDEPLTRPGDATRDEPLTRPGDATRHEPTTIRITDYDGTTTTLRRDDRGNLTAGPDGTRAYDDRGRLTAITNLLGHTHTIECDPAGLPVAITDPAGATTRYERDPFGRVTAVTDPLGHTTRQTWTVEGLPATRTAPGGAAERWIYDPENNLVEHVDAMGESTRFEIGPFDVPTARTTPDGARLEFAYDTELRLATVTNPQDLTWHYTYDPAGNLVQETDFNRRVLTYVHNPAGNLTERVNGAGQSTSYVYDVLDRLIGRRAGDRLTTFDYDGLGRLTRAANPDADLRLTRDARGRVIGETCNGRTLTSAYDALGRRVLRRTPSGAESIWTYDARDLPLTVETAGQTIGFTHDEVGRETSRAFGAGVRLTHDWDDDSHLHAQTLAAGPGRRVVQRRTYGYRRDGRLTEIDDLLSGRRRFDLDPVGRVTAVHGTGWSERYAYNASGQITDAAWPEQTDAQGPRAYTGTMVRQAGRTRYEYDRQGRTILRQRKRVSAKPRTWHYTWDADDRLTAVTTPDGARWRYLYDPLGRRIAKERADGSQRTDFVWDGLTLAEQSTESHTTAWDWEPGTFRPLTQTERSQEWVDERFYAIATDLAGTPAELVNAEGEVAWRPRRTLWGLSPAPSAVSCPLRFPGQYEDEESGLYYNYLRHYDPDAGCYAAADPIGLSGGWDPHAYVRNPHTWIDPLGLSAYPRELPAGKPPSVVPNRLQPHEAIQAREITELRGGQFVGPPTDNFAGIDGWLDGMPVSLKQYGGTKPVMVLKKAGAAETSVRNAGYSGVEVYIDAKNVPGQEVLDFGLNGPLPGLTRQGTVSSIYVNSADGWIVFPG</sequence>
<dbReference type="Gene3D" id="2.180.10.10">
    <property type="entry name" value="RHS repeat-associated core"/>
    <property type="match status" value="3"/>
</dbReference>
<dbReference type="Proteomes" id="UP001596058">
    <property type="component" value="Unassembled WGS sequence"/>
</dbReference>
<name>A0ABW1DDV5_9ACTN</name>
<dbReference type="EMBL" id="JBHSPA010000127">
    <property type="protein sequence ID" value="MFC5835440.1"/>
    <property type="molecule type" value="Genomic_DNA"/>
</dbReference>
<evidence type="ECO:0000256" key="1">
    <source>
        <dbReference type="ARBA" id="ARBA00022737"/>
    </source>
</evidence>
<gene>
    <name evidence="6" type="ORF">ACFPZ3_67465</name>
</gene>
<keyword evidence="3" id="KW-0472">Membrane</keyword>
<dbReference type="InterPro" id="IPR022385">
    <property type="entry name" value="Rhs_assc_core"/>
</dbReference>
<keyword evidence="3" id="KW-0812">Transmembrane</keyword>
<feature type="transmembrane region" description="Helical" evidence="3">
    <location>
        <begin position="280"/>
        <end position="298"/>
    </location>
</feature>
<dbReference type="InterPro" id="IPR050708">
    <property type="entry name" value="T6SS_VgrG/RHS"/>
</dbReference>
<dbReference type="NCBIfam" id="TIGR03696">
    <property type="entry name" value="Rhs_assc_core"/>
    <property type="match status" value="1"/>
</dbReference>
<evidence type="ECO:0000259" key="5">
    <source>
        <dbReference type="Pfam" id="PF25023"/>
    </source>
</evidence>
<dbReference type="InterPro" id="IPR056823">
    <property type="entry name" value="TEN-like_YD-shell"/>
</dbReference>
<dbReference type="RefSeq" id="WP_379524858.1">
    <property type="nucleotide sequence ID" value="NZ_JBHSPA010000127.1"/>
</dbReference>
<dbReference type="InterPro" id="IPR045351">
    <property type="entry name" value="DUF6531"/>
</dbReference>
<dbReference type="Pfam" id="PF05593">
    <property type="entry name" value="RHS_repeat"/>
    <property type="match status" value="5"/>
</dbReference>
<organism evidence="6 7">
    <name type="scientific">Nonomuraea insulae</name>
    <dbReference type="NCBI Taxonomy" id="1616787"/>
    <lineage>
        <taxon>Bacteria</taxon>
        <taxon>Bacillati</taxon>
        <taxon>Actinomycetota</taxon>
        <taxon>Actinomycetes</taxon>
        <taxon>Streptosporangiales</taxon>
        <taxon>Streptosporangiaceae</taxon>
        <taxon>Nonomuraea</taxon>
    </lineage>
</organism>